<gene>
    <name evidence="3" type="ORF">PCASD_09060</name>
</gene>
<organism evidence="3 4">
    <name type="scientific">Puccinia coronata f. sp. avenae</name>
    <dbReference type="NCBI Taxonomy" id="200324"/>
    <lineage>
        <taxon>Eukaryota</taxon>
        <taxon>Fungi</taxon>
        <taxon>Dikarya</taxon>
        <taxon>Basidiomycota</taxon>
        <taxon>Pucciniomycotina</taxon>
        <taxon>Pucciniomycetes</taxon>
        <taxon>Pucciniales</taxon>
        <taxon>Pucciniaceae</taxon>
        <taxon>Puccinia</taxon>
    </lineage>
</organism>
<evidence type="ECO:0000313" key="4">
    <source>
        <dbReference type="Proteomes" id="UP000235392"/>
    </source>
</evidence>
<evidence type="ECO:0000256" key="1">
    <source>
        <dbReference type="SAM" id="Coils"/>
    </source>
</evidence>
<proteinExistence type="predicted"/>
<dbReference type="EMBL" id="PGCI01000140">
    <property type="protein sequence ID" value="PLW37623.1"/>
    <property type="molecule type" value="Genomic_DNA"/>
</dbReference>
<protein>
    <submittedName>
        <fullName evidence="3">Uncharacterized protein</fullName>
    </submittedName>
</protein>
<evidence type="ECO:0000313" key="3">
    <source>
        <dbReference type="EMBL" id="PLW37623.1"/>
    </source>
</evidence>
<sequence>MAFNRSEKAKVELDQLCETRNPFSIDQLNYTRGFFEAQWQDQRDFQQTHTNSETEERERLAEYLDRQATLETLRQQLREANERNPALFESLIETIFEIADNQEQQRSVEINFTSYPVHLLGSNQEERNAQLLIWHAKSKLYSHAVHLSAEQQPLYRGTHIGTTLSTKILAAIERRKKPIQAAIKKFNGYRTSYLTKFAPDEIDLPENRPLTYHTFANISLDSAFWQDVYLFHSQAPWAKNADVRAGIQAFLIMDRSKEEQTMIKNKLNSTTSWAVELHSSIIARIDDLKARVAEGLQNKDALSLRSVTSIHLGECEEVMKVAIVLSVLQDQLAKHEALVRSWAGDVVDLWNTLYGSLPESHPWFQLVNDLPLPPIVGDPDPEDTSNSSINEEDEPENGVHSNEDEVNSALMESMLNVAINDEGNPNCQVGNGENDLDV</sequence>
<dbReference type="PANTHER" id="PTHR33096:SF1">
    <property type="entry name" value="CXC1-LIKE CYSTEINE CLUSTER ASSOCIATED WITH KDZ TRANSPOSASES DOMAIN-CONTAINING PROTEIN"/>
    <property type="match status" value="1"/>
</dbReference>
<accession>A0A2N5UIQ2</accession>
<keyword evidence="1" id="KW-0175">Coiled coil</keyword>
<feature type="coiled-coil region" evidence="1">
    <location>
        <begin position="60"/>
        <end position="90"/>
    </location>
</feature>
<name>A0A2N5UIQ2_9BASI</name>
<evidence type="ECO:0000256" key="2">
    <source>
        <dbReference type="SAM" id="MobiDB-lite"/>
    </source>
</evidence>
<feature type="region of interest" description="Disordered" evidence="2">
    <location>
        <begin position="374"/>
        <end position="438"/>
    </location>
</feature>
<reference evidence="3 4" key="1">
    <citation type="submission" date="2017-11" db="EMBL/GenBank/DDBJ databases">
        <title>De novo assembly and phasing of dikaryotic genomes from two isolates of Puccinia coronata f. sp. avenae, the causal agent of oat crown rust.</title>
        <authorList>
            <person name="Miller M.E."/>
            <person name="Zhang Y."/>
            <person name="Omidvar V."/>
            <person name="Sperschneider J."/>
            <person name="Schwessinger B."/>
            <person name="Raley C."/>
            <person name="Palmer J.M."/>
            <person name="Garnica D."/>
            <person name="Upadhyaya N."/>
            <person name="Rathjen J."/>
            <person name="Taylor J.M."/>
            <person name="Park R.F."/>
            <person name="Dodds P.N."/>
            <person name="Hirsch C.D."/>
            <person name="Kianian S.F."/>
            <person name="Figueroa M."/>
        </authorList>
    </citation>
    <scope>NUCLEOTIDE SEQUENCE [LARGE SCALE GENOMIC DNA]</scope>
    <source>
        <strain evidence="3">12SD80</strain>
    </source>
</reference>
<dbReference type="AlphaFoldDB" id="A0A2N5UIQ2"/>
<dbReference type="PANTHER" id="PTHR33096">
    <property type="entry name" value="CXC2 DOMAIN-CONTAINING PROTEIN"/>
    <property type="match status" value="1"/>
</dbReference>
<dbReference type="Proteomes" id="UP000235392">
    <property type="component" value="Unassembled WGS sequence"/>
</dbReference>
<comment type="caution">
    <text evidence="3">The sequence shown here is derived from an EMBL/GenBank/DDBJ whole genome shotgun (WGS) entry which is preliminary data.</text>
</comment>